<dbReference type="EMBL" id="LEKV01003812">
    <property type="protein sequence ID" value="KVH98036.1"/>
    <property type="molecule type" value="Genomic_DNA"/>
</dbReference>
<feature type="non-terminal residue" evidence="10">
    <location>
        <position position="1"/>
    </location>
</feature>
<evidence type="ECO:0000256" key="2">
    <source>
        <dbReference type="ARBA" id="ARBA00005189"/>
    </source>
</evidence>
<reference evidence="10 11" key="1">
    <citation type="journal article" date="2016" name="Sci. Rep.">
        <title>The genome sequence of the outbreeding globe artichoke constructed de novo incorporating a phase-aware low-pass sequencing strategy of F1 progeny.</title>
        <authorList>
            <person name="Scaglione D."/>
            <person name="Reyes-Chin-Wo S."/>
            <person name="Acquadro A."/>
            <person name="Froenicke L."/>
            <person name="Portis E."/>
            <person name="Beitel C."/>
            <person name="Tirone M."/>
            <person name="Mauro R."/>
            <person name="Lo Monaco A."/>
            <person name="Mauromicale G."/>
            <person name="Faccioli P."/>
            <person name="Cattivelli L."/>
            <person name="Rieseberg L."/>
            <person name="Michelmore R."/>
            <person name="Lanteri S."/>
        </authorList>
    </citation>
    <scope>NUCLEOTIDE SEQUENCE [LARGE SCALE GENOMIC DNA]</scope>
    <source>
        <strain evidence="10">2C</strain>
    </source>
</reference>
<evidence type="ECO:0000256" key="9">
    <source>
        <dbReference type="ARBA" id="ARBA00023136"/>
    </source>
</evidence>
<dbReference type="InterPro" id="IPR015876">
    <property type="entry name" value="Acyl-CoA_DS"/>
</dbReference>
<dbReference type="AlphaFoldDB" id="A0A124SDU3"/>
<dbReference type="OMA" id="CHNEFIT"/>
<evidence type="ECO:0000256" key="6">
    <source>
        <dbReference type="ARBA" id="ARBA00022989"/>
    </source>
</evidence>
<dbReference type="PANTHER" id="PTHR11351:SF75">
    <property type="entry name" value="ACYL-COA DESATURASE"/>
    <property type="match status" value="1"/>
</dbReference>
<evidence type="ECO:0000313" key="11">
    <source>
        <dbReference type="Proteomes" id="UP000243975"/>
    </source>
</evidence>
<evidence type="ECO:0000256" key="4">
    <source>
        <dbReference type="ARBA" id="ARBA00022692"/>
    </source>
</evidence>
<protein>
    <recommendedName>
        <fullName evidence="12">Fatty acid desaturase, type 1</fullName>
    </recommendedName>
</protein>
<keyword evidence="4" id="KW-0812">Transmembrane</keyword>
<evidence type="ECO:0000256" key="3">
    <source>
        <dbReference type="ARBA" id="ARBA00009295"/>
    </source>
</evidence>
<keyword evidence="5" id="KW-0276">Fatty acid metabolism</keyword>
<keyword evidence="8" id="KW-0443">Lipid metabolism</keyword>
<dbReference type="GO" id="GO:0016717">
    <property type="term" value="F:oxidoreductase activity, acting on paired donors, with oxidation of a pair of donors resulting in the reduction of molecular oxygen to two molecules of water"/>
    <property type="evidence" value="ECO:0007669"/>
    <property type="project" value="InterPro"/>
</dbReference>
<evidence type="ECO:0000256" key="7">
    <source>
        <dbReference type="ARBA" id="ARBA00023002"/>
    </source>
</evidence>
<evidence type="ECO:0008006" key="12">
    <source>
        <dbReference type="Google" id="ProtNLM"/>
    </source>
</evidence>
<comment type="pathway">
    <text evidence="2">Lipid metabolism.</text>
</comment>
<evidence type="ECO:0000313" key="10">
    <source>
        <dbReference type="EMBL" id="KVH98036.1"/>
    </source>
</evidence>
<dbReference type="PANTHER" id="PTHR11351">
    <property type="entry name" value="ACYL-COA DESATURASE"/>
    <property type="match status" value="1"/>
</dbReference>
<evidence type="ECO:0000256" key="1">
    <source>
        <dbReference type="ARBA" id="ARBA00004141"/>
    </source>
</evidence>
<dbReference type="STRING" id="59895.A0A124SDU3"/>
<evidence type="ECO:0000256" key="5">
    <source>
        <dbReference type="ARBA" id="ARBA00022832"/>
    </source>
</evidence>
<comment type="caution">
    <text evidence="10">The sequence shown here is derived from an EMBL/GenBank/DDBJ whole genome shotgun (WGS) entry which is preliminary data.</text>
</comment>
<keyword evidence="6" id="KW-1133">Transmembrane helix</keyword>
<name>A0A124SDU3_CYNCS</name>
<dbReference type="GO" id="GO:0042761">
    <property type="term" value="P:very long-chain fatty acid biosynthetic process"/>
    <property type="evidence" value="ECO:0007669"/>
    <property type="project" value="TreeGrafter"/>
</dbReference>
<keyword evidence="9" id="KW-0472">Membrane</keyword>
<dbReference type="CDD" id="cd03505">
    <property type="entry name" value="Delta9-FADS-like"/>
    <property type="match status" value="1"/>
</dbReference>
<dbReference type="GO" id="GO:0005789">
    <property type="term" value="C:endoplasmic reticulum membrane"/>
    <property type="evidence" value="ECO:0007669"/>
    <property type="project" value="TreeGrafter"/>
</dbReference>
<feature type="non-terminal residue" evidence="10">
    <location>
        <position position="171"/>
    </location>
</feature>
<keyword evidence="7" id="KW-0560">Oxidoreductase</keyword>
<dbReference type="Proteomes" id="UP000243975">
    <property type="component" value="Unassembled WGS sequence"/>
</dbReference>
<evidence type="ECO:0000256" key="8">
    <source>
        <dbReference type="ARBA" id="ARBA00023098"/>
    </source>
</evidence>
<comment type="similarity">
    <text evidence="3">Belongs to the fatty acid desaturase type 1 family.</text>
</comment>
<comment type="subcellular location">
    <subcellularLocation>
        <location evidence="1">Membrane</location>
        <topology evidence="1">Multi-pass membrane protein</topology>
    </subcellularLocation>
</comment>
<sequence length="171" mass="20249">LGIFTGLGVTLGYHRLLTHRSFKIPKWLEYFFVYCGVHGGQVGSMNHFIAFNRVFCWRMVYWSYLQMQRDPIFWVSVHKKHHKYADTEKDPHTPMDGLWFSHMGWFCHNEFITAKRVGIIITTLFPKSARHGLELWQFDLTWELIKFLHMVGLATDVKVATEADKKRMALR</sequence>
<proteinExistence type="inferred from homology"/>
<organism evidence="10 11">
    <name type="scientific">Cynara cardunculus var. scolymus</name>
    <name type="common">Globe artichoke</name>
    <name type="synonym">Cynara scolymus</name>
    <dbReference type="NCBI Taxonomy" id="59895"/>
    <lineage>
        <taxon>Eukaryota</taxon>
        <taxon>Viridiplantae</taxon>
        <taxon>Streptophyta</taxon>
        <taxon>Embryophyta</taxon>
        <taxon>Tracheophyta</taxon>
        <taxon>Spermatophyta</taxon>
        <taxon>Magnoliopsida</taxon>
        <taxon>eudicotyledons</taxon>
        <taxon>Gunneridae</taxon>
        <taxon>Pentapetalae</taxon>
        <taxon>asterids</taxon>
        <taxon>campanulids</taxon>
        <taxon>Asterales</taxon>
        <taxon>Asteraceae</taxon>
        <taxon>Carduoideae</taxon>
        <taxon>Cardueae</taxon>
        <taxon>Carduinae</taxon>
        <taxon>Cynara</taxon>
    </lineage>
</organism>
<keyword evidence="11" id="KW-1185">Reference proteome</keyword>
<accession>A0A124SDU3</accession>
<gene>
    <name evidence="10" type="ORF">Ccrd_023745</name>
</gene>